<evidence type="ECO:0000259" key="3">
    <source>
        <dbReference type="SMART" id="SM00446"/>
    </source>
</evidence>
<dbReference type="InterPro" id="IPR032675">
    <property type="entry name" value="LRR_dom_sf"/>
</dbReference>
<feature type="repeat" description="WD" evidence="2">
    <location>
        <begin position="573"/>
        <end position="608"/>
    </location>
</feature>
<dbReference type="EMBL" id="JBCGBO010000001">
    <property type="protein sequence ID" value="KAK9228378.1"/>
    <property type="molecule type" value="Genomic_DNA"/>
</dbReference>
<dbReference type="Pfam" id="PF00400">
    <property type="entry name" value="WD40"/>
    <property type="match status" value="1"/>
</dbReference>
<dbReference type="InterPro" id="IPR048514">
    <property type="entry name" value="DHU1_N"/>
</dbReference>
<comment type="caution">
    <text evidence="4">The sequence shown here is derived from an EMBL/GenBank/DDBJ whole genome shotgun (WGS) entry which is preliminary data.</text>
</comment>
<proteinExistence type="predicted"/>
<sequence length="971" mass="109373">MAMDMSTLEARYLDSCRRRETQPNSSVLSWFSEAKIQNPNNEKCSILVYLDQLKNADIYPLIDVFTEMDSFDIEAVDILSKRPCFLKEEYIMSLMHAIDQKLRVVDLSNITLRNDILLDLCQVGSSCHVLILRATNIRKLNMVGRFMHLNTLSLDFCSSLASLHEDCFSCMPYLMCLSMCETRIVNLWTTTAAISKLPYLMELRFQTCLCCKDTGPCRASLDAKNQASGADDRVKDNEDQIVCKKFRDADEVELPKYLRKMNLMELSSCLSPNLNGHAEMLDEVNDSNEFPGGAHKQDLMDANVKLKKYISHHPSPICFEKHYREYMIASLPQLEVLDNLPIGRLDREIAKSVFARYFEHLPYKRKHKESVVSLLQKREMGTSGNYQNSSKPKQPNIHRTQHFFSRSLSAAKLGSSAWPLLHPVSSFNHIYKEGNKRVRPRQFEYNPSNPGLMAFGTLDGEVIVINHENGNVACYIPSIGGTNSVLGLCWLKKYPSKLVAGSDSGCVRLFDLNHIPPKVADARGNSSVATYYDFEQLTSVHVNSTDDQFLASGYSKNVALYDINTEKPLQVFTDMHREPINVAKFSHHSPFMFATSSFDHDVKMWDLRQKPVQPCYTASSSRGNVMVCFSPDDLYLLVSAVDNESSELSNQMDMIVHCISKPYLAKFWPGYLIDIHALSMCHAVKQLLAVDGRLHMDFDITSTGSAYNYTRSYYMNGRDYIISGSCDEHVVRICCAQTGRRLRDVYVEDSDSGKSMFVQSLRGDPFRDFHMSVLAVSMRPSAKWEIIKVNLLSSSPRAEKYSYGQPICSSHSLGGVPSGQMLSALTGALYTTFIEKDVKNFDDFHRAILDMFNVINSALPGKHYDVPSPDEIEDFFAEWQASAEAERKDAFVEFMKDTVTLSKLDNYTVITGIVTPPAALAAKKAAENVPQINIIKAIPDVIFVPSVTVLALISAKISRKMIQGKMGKSAT</sequence>
<keyword evidence="1" id="KW-0677">Repeat</keyword>
<dbReference type="Proteomes" id="UP001428341">
    <property type="component" value="Unassembled WGS sequence"/>
</dbReference>
<dbReference type="SUPFAM" id="SSF52047">
    <property type="entry name" value="RNI-like"/>
    <property type="match status" value="1"/>
</dbReference>
<feature type="domain" description="U2A'/phosphoprotein 32 family A C-terminal" evidence="3">
    <location>
        <begin position="87"/>
        <end position="106"/>
    </location>
</feature>
<evidence type="ECO:0000256" key="1">
    <source>
        <dbReference type="ARBA" id="ARBA00022737"/>
    </source>
</evidence>
<evidence type="ECO:0000313" key="4">
    <source>
        <dbReference type="EMBL" id="KAK9228378.1"/>
    </source>
</evidence>
<keyword evidence="5" id="KW-1185">Reference proteome</keyword>
<dbReference type="SUPFAM" id="SSF50978">
    <property type="entry name" value="WD40 repeat-like"/>
    <property type="match status" value="1"/>
</dbReference>
<evidence type="ECO:0000313" key="5">
    <source>
        <dbReference type="Proteomes" id="UP001428341"/>
    </source>
</evidence>
<dbReference type="InterPro" id="IPR001680">
    <property type="entry name" value="WD40_rpt"/>
</dbReference>
<dbReference type="SMART" id="SM00446">
    <property type="entry name" value="LRRcap"/>
    <property type="match status" value="2"/>
</dbReference>
<protein>
    <recommendedName>
        <fullName evidence="3">U2A'/phosphoprotein 32 family A C-terminal domain-containing protein</fullName>
    </recommendedName>
</protein>
<keyword evidence="2" id="KW-0853">WD repeat</keyword>
<dbReference type="PROSITE" id="PS50082">
    <property type="entry name" value="WD_REPEATS_2"/>
    <property type="match status" value="1"/>
</dbReference>
<dbReference type="Pfam" id="PF25284">
    <property type="entry name" value="DUF7874"/>
    <property type="match status" value="1"/>
</dbReference>
<name>A0AAP0MWQ7_9ROSI</name>
<dbReference type="AlphaFoldDB" id="A0AAP0MWQ7"/>
<dbReference type="InterPro" id="IPR057196">
    <property type="entry name" value="DUF7874"/>
</dbReference>
<dbReference type="InterPro" id="IPR015943">
    <property type="entry name" value="WD40/YVTN_repeat-like_dom_sf"/>
</dbReference>
<evidence type="ECO:0000256" key="2">
    <source>
        <dbReference type="PROSITE-ProRule" id="PRU00221"/>
    </source>
</evidence>
<accession>A0AAP0MWQ7</accession>
<dbReference type="InterPro" id="IPR003603">
    <property type="entry name" value="U2A'_phosphoprotein32A_C"/>
</dbReference>
<dbReference type="SMART" id="SM00320">
    <property type="entry name" value="WD40"/>
    <property type="match status" value="3"/>
</dbReference>
<dbReference type="GO" id="GO:0071493">
    <property type="term" value="P:cellular response to UV-B"/>
    <property type="evidence" value="ECO:0007669"/>
    <property type="project" value="InterPro"/>
</dbReference>
<reference evidence="4 5" key="1">
    <citation type="submission" date="2024-05" db="EMBL/GenBank/DDBJ databases">
        <title>Haplotype-resolved chromosome-level genome assembly of Huyou (Citrus changshanensis).</title>
        <authorList>
            <person name="Miao C."/>
            <person name="Chen W."/>
            <person name="Wu Y."/>
            <person name="Wang L."/>
            <person name="Zhao S."/>
            <person name="Grierson D."/>
            <person name="Xu C."/>
            <person name="Chen K."/>
        </authorList>
    </citation>
    <scope>NUCLEOTIDE SEQUENCE [LARGE SCALE GENOMIC DNA]</scope>
    <source>
        <strain evidence="4">01-14</strain>
        <tissue evidence="4">Leaf</tissue>
    </source>
</reference>
<organism evidence="4 5">
    <name type="scientific">Citrus x changshan-huyou</name>
    <dbReference type="NCBI Taxonomy" id="2935761"/>
    <lineage>
        <taxon>Eukaryota</taxon>
        <taxon>Viridiplantae</taxon>
        <taxon>Streptophyta</taxon>
        <taxon>Embryophyta</taxon>
        <taxon>Tracheophyta</taxon>
        <taxon>Spermatophyta</taxon>
        <taxon>Magnoliopsida</taxon>
        <taxon>eudicotyledons</taxon>
        <taxon>Gunneridae</taxon>
        <taxon>Pentapetalae</taxon>
        <taxon>rosids</taxon>
        <taxon>malvids</taxon>
        <taxon>Sapindales</taxon>
        <taxon>Rutaceae</taxon>
        <taxon>Aurantioideae</taxon>
        <taxon>Citrus</taxon>
    </lineage>
</organism>
<dbReference type="InterPro" id="IPR046377">
    <property type="entry name" value="DHU1"/>
</dbReference>
<dbReference type="GO" id="GO:0080008">
    <property type="term" value="C:Cul4-RING E3 ubiquitin ligase complex"/>
    <property type="evidence" value="ECO:0007669"/>
    <property type="project" value="InterPro"/>
</dbReference>
<dbReference type="PANTHER" id="PTHR47201:SF3">
    <property type="entry name" value="U2A'_PHOSPHOPROTEIN 32 FAMILY A C-TERMINAL DOMAIN-CONTAINING PROTEIN"/>
    <property type="match status" value="1"/>
</dbReference>
<dbReference type="Gene3D" id="3.80.10.10">
    <property type="entry name" value="Ribonuclease Inhibitor"/>
    <property type="match status" value="1"/>
</dbReference>
<gene>
    <name evidence="4" type="ORF">WN944_021328</name>
</gene>
<feature type="domain" description="U2A'/phosphoprotein 32 family A C-terminal" evidence="3">
    <location>
        <begin position="320"/>
        <end position="338"/>
    </location>
</feature>
<dbReference type="InterPro" id="IPR036322">
    <property type="entry name" value="WD40_repeat_dom_sf"/>
</dbReference>
<dbReference type="PANTHER" id="PTHR47201">
    <property type="entry name" value="BNAC09G30780D PROTEIN"/>
    <property type="match status" value="1"/>
</dbReference>
<dbReference type="Gene3D" id="2.130.10.10">
    <property type="entry name" value="YVTN repeat-like/Quinoprotein amine dehydrogenase"/>
    <property type="match status" value="1"/>
</dbReference>
<dbReference type="Pfam" id="PF20919">
    <property type="entry name" value="DHU1_N"/>
    <property type="match status" value="2"/>
</dbReference>